<proteinExistence type="predicted"/>
<dbReference type="Proteomes" id="UP000214365">
    <property type="component" value="Unassembled WGS sequence"/>
</dbReference>
<dbReference type="AlphaFoldDB" id="A0A1Q5Q9Y8"/>
<feature type="region of interest" description="Disordered" evidence="1">
    <location>
        <begin position="412"/>
        <end position="434"/>
    </location>
</feature>
<feature type="compositionally biased region" description="Basic and acidic residues" evidence="1">
    <location>
        <begin position="578"/>
        <end position="606"/>
    </location>
</feature>
<gene>
    <name evidence="2" type="ORF">UA08_01305</name>
</gene>
<evidence type="ECO:0008006" key="4">
    <source>
        <dbReference type="Google" id="ProtNLM"/>
    </source>
</evidence>
<evidence type="ECO:0000313" key="3">
    <source>
        <dbReference type="Proteomes" id="UP000214365"/>
    </source>
</evidence>
<organism evidence="2 3">
    <name type="scientific">Talaromyces atroroseus</name>
    <dbReference type="NCBI Taxonomy" id="1441469"/>
    <lineage>
        <taxon>Eukaryota</taxon>
        <taxon>Fungi</taxon>
        <taxon>Dikarya</taxon>
        <taxon>Ascomycota</taxon>
        <taxon>Pezizomycotina</taxon>
        <taxon>Eurotiomycetes</taxon>
        <taxon>Eurotiomycetidae</taxon>
        <taxon>Eurotiales</taxon>
        <taxon>Trichocomaceae</taxon>
        <taxon>Talaromyces</taxon>
        <taxon>Talaromyces sect. Trachyspermi</taxon>
    </lineage>
</organism>
<reference evidence="2 3" key="1">
    <citation type="submission" date="2015-06" db="EMBL/GenBank/DDBJ databases">
        <title>Talaromyces atroroseus IBT 11181 draft genome.</title>
        <authorList>
            <person name="Rasmussen K.B."/>
            <person name="Rasmussen S."/>
            <person name="Petersen B."/>
            <person name="Sicheritz-Ponten T."/>
            <person name="Mortensen U.H."/>
            <person name="Thrane U."/>
        </authorList>
    </citation>
    <scope>NUCLEOTIDE SEQUENCE [LARGE SCALE GENOMIC DNA]</scope>
    <source>
        <strain evidence="2 3">IBT 11181</strain>
    </source>
</reference>
<keyword evidence="3" id="KW-1185">Reference proteome</keyword>
<feature type="compositionally biased region" description="Polar residues" evidence="1">
    <location>
        <begin position="112"/>
        <end position="123"/>
    </location>
</feature>
<feature type="compositionally biased region" description="Polar residues" evidence="1">
    <location>
        <begin position="565"/>
        <end position="577"/>
    </location>
</feature>
<dbReference type="STRING" id="1441469.A0A1Q5Q9Y8"/>
<dbReference type="OrthoDB" id="5300765at2759"/>
<feature type="region of interest" description="Disordered" evidence="1">
    <location>
        <begin position="555"/>
        <end position="655"/>
    </location>
</feature>
<protein>
    <recommendedName>
        <fullName evidence="4">Sialidase</fullName>
    </recommendedName>
</protein>
<accession>A0A1Q5Q9Y8</accession>
<dbReference type="RefSeq" id="XP_020122867.1">
    <property type="nucleotide sequence ID" value="XM_020260954.1"/>
</dbReference>
<evidence type="ECO:0000256" key="1">
    <source>
        <dbReference type="SAM" id="MobiDB-lite"/>
    </source>
</evidence>
<sequence>MSQEEESFYLPTTPPGVARLHPSGSAHSRHTSGSSIRSVRSHDSSPESIITNITTPSSPGSPTHQHGPQLLPKIQTEDVDDPEPSPNVGPRRHRRVLSNTRNPPGYMPYPSTRPTSVSRNTLDASDCGASGGPVSPASPTPSTHDPTTIVISTSGLSSPIALSSPTATKRKSMSPATAARGHFRSVSASSIDGLNLSRCGYPTYRKLPKHASRPETSPSSPVDTTSFVFPGYAHVTSIRVPPPIQIPMHNAYHGPMSSPHYLRFVQGATEPSPVSFYVPPPRPCDSSTTLLANLTSVTPTINKVRTINHGPARGLQDYFWWDVRQLRHWSSFSMSTINKVCGLTQLLKTPVYEEPPETSIPSSHLTPESENSLINLIGDIFAPRVNAALRLSQGTSHIGLYVSPDAASAGGRNANGPHFKGNYTTDLDRTPSGTPRARVVGVAKSFDRWNSSMRNERAHRRVEYLRGLAHLQRCMREHSCRYGFIVTEVELVCVRAGCDDNLVPYFGYLEVSSPISMEAAAPGIISDAEDEKRGGDTNFFMNFNMDMDMDIHTDEDEDKNESEKMNGQGQETLNEGGNKNEENRTEDDIKDKSDNDNDNHSRRSDTPHLSADDNLTFGGSSSSSASVSTSPSPSLLPPPSPRDDSKPLRIGKGLGGVPMTVTMGLYFLLMLSKSVALPGHLPGYMNDVEPGTLARQRILTESKDKWIPEPQLGEKREARRVRGWIWPQDAWHRREGTRPKKHINIDNGEIKSKRLRNLKS</sequence>
<name>A0A1Q5Q9Y8_TALAT</name>
<evidence type="ECO:0000313" key="2">
    <source>
        <dbReference type="EMBL" id="OKL62746.1"/>
    </source>
</evidence>
<feature type="region of interest" description="Disordered" evidence="1">
    <location>
        <begin position="1"/>
        <end position="151"/>
    </location>
</feature>
<dbReference type="GeneID" id="31001060"/>
<feature type="compositionally biased region" description="Polar residues" evidence="1">
    <location>
        <begin position="140"/>
        <end position="151"/>
    </location>
</feature>
<feature type="compositionally biased region" description="Low complexity" evidence="1">
    <location>
        <begin position="620"/>
        <end position="633"/>
    </location>
</feature>
<dbReference type="EMBL" id="LFMY01000002">
    <property type="protein sequence ID" value="OKL62746.1"/>
    <property type="molecule type" value="Genomic_DNA"/>
</dbReference>
<comment type="caution">
    <text evidence="2">The sequence shown here is derived from an EMBL/GenBank/DDBJ whole genome shotgun (WGS) entry which is preliminary data.</text>
</comment>
<feature type="compositionally biased region" description="Polar residues" evidence="1">
    <location>
        <begin position="46"/>
        <end position="66"/>
    </location>
</feature>